<dbReference type="GO" id="GO:0050660">
    <property type="term" value="F:flavin adenine dinucleotide binding"/>
    <property type="evidence" value="ECO:0007669"/>
    <property type="project" value="InterPro"/>
</dbReference>
<dbReference type="RefSeq" id="WP_009627433.1">
    <property type="nucleotide sequence ID" value="NZ_VBTY01000093.1"/>
</dbReference>
<evidence type="ECO:0000313" key="2">
    <source>
        <dbReference type="Proteomes" id="UP001152872"/>
    </source>
</evidence>
<proteinExistence type="predicted"/>
<name>A0A9X4RLS5_9CYAN</name>
<keyword evidence="1" id="KW-0489">Methyltransferase</keyword>
<dbReference type="PANTHER" id="PTHR34934">
    <property type="entry name" value="FLAVIN-DEPENDENT THYMIDYLATE SYNTHASE"/>
    <property type="match status" value="1"/>
</dbReference>
<keyword evidence="2" id="KW-1185">Reference proteome</keyword>
<dbReference type="AlphaFoldDB" id="A0A9X4RLS5"/>
<dbReference type="Gene3D" id="3.30.1360.170">
    <property type="match status" value="1"/>
</dbReference>
<dbReference type="Proteomes" id="UP001152872">
    <property type="component" value="Unassembled WGS sequence"/>
</dbReference>
<dbReference type="InterPro" id="IPR036098">
    <property type="entry name" value="Thymidylate_synthase_ThyX_sf"/>
</dbReference>
<organism evidence="1 2">
    <name type="scientific">Pseudanabaena catenata USMAC16</name>
    <dbReference type="NCBI Taxonomy" id="1855837"/>
    <lineage>
        <taxon>Bacteria</taxon>
        <taxon>Bacillati</taxon>
        <taxon>Cyanobacteriota</taxon>
        <taxon>Cyanophyceae</taxon>
        <taxon>Pseudanabaenales</taxon>
        <taxon>Pseudanabaenaceae</taxon>
        <taxon>Pseudanabaena</taxon>
    </lineage>
</organism>
<dbReference type="PANTHER" id="PTHR34934:SF1">
    <property type="entry name" value="FLAVIN-DEPENDENT THYMIDYLATE SYNTHASE"/>
    <property type="match status" value="1"/>
</dbReference>
<dbReference type="GO" id="GO:0050797">
    <property type="term" value="F:thymidylate synthase (FAD) activity"/>
    <property type="evidence" value="ECO:0007669"/>
    <property type="project" value="UniProtKB-EC"/>
</dbReference>
<gene>
    <name evidence="1" type="ORF">FEV09_12160</name>
</gene>
<dbReference type="GO" id="GO:0004799">
    <property type="term" value="F:thymidylate synthase activity"/>
    <property type="evidence" value="ECO:0007669"/>
    <property type="project" value="TreeGrafter"/>
</dbReference>
<dbReference type="GO" id="GO:0032259">
    <property type="term" value="P:methylation"/>
    <property type="evidence" value="ECO:0007669"/>
    <property type="project" value="UniProtKB-KW"/>
</dbReference>
<dbReference type="GO" id="GO:0070402">
    <property type="term" value="F:NADPH binding"/>
    <property type="evidence" value="ECO:0007669"/>
    <property type="project" value="TreeGrafter"/>
</dbReference>
<protein>
    <submittedName>
        <fullName evidence="1">FAD-dependent thymidylate synthase</fullName>
        <ecNumber evidence="1">2.1.1.148</ecNumber>
    </submittedName>
</protein>
<dbReference type="PROSITE" id="PS51331">
    <property type="entry name" value="THYX"/>
    <property type="match status" value="1"/>
</dbReference>
<reference evidence="1" key="1">
    <citation type="submission" date="2019-05" db="EMBL/GenBank/DDBJ databases">
        <title>Whole genome sequencing of Pseudanabaena catenata USMAC16.</title>
        <authorList>
            <person name="Khan Z."/>
            <person name="Omar W.M."/>
            <person name="Convey P."/>
            <person name="Merican F."/>
            <person name="Najimudin N."/>
        </authorList>
    </citation>
    <scope>NUCLEOTIDE SEQUENCE</scope>
    <source>
        <strain evidence="1">USMAC16</strain>
    </source>
</reference>
<evidence type="ECO:0000313" key="1">
    <source>
        <dbReference type="EMBL" id="MDG3495314.1"/>
    </source>
</evidence>
<dbReference type="Pfam" id="PF02511">
    <property type="entry name" value="Thy1"/>
    <property type="match status" value="1"/>
</dbReference>
<dbReference type="EMBL" id="VBTY01000093">
    <property type="protein sequence ID" value="MDG3495314.1"/>
    <property type="molecule type" value="Genomic_DNA"/>
</dbReference>
<dbReference type="EC" id="2.1.1.148" evidence="1"/>
<comment type="caution">
    <text evidence="1">The sequence shown here is derived from an EMBL/GenBank/DDBJ whole genome shotgun (WGS) entry which is preliminary data.</text>
</comment>
<accession>A0A9X4RLS5</accession>
<sequence>MFHPQAAIIADSINITGDRLTTFVLTYHRMVHSEFMTHRMLSKNSSSSRAIPVEKMIKLVESQEVYPLHWGKNQKGMSAQKEVTEAEIEAASAVWQEARLDAIRHARRLVEIGIHKQVVNRLLEPFSTITVICSGTEFQNFFEQRCHPDAQPEIQYLANKMKAAYDASQPQQLTTGEWHLPLIKPEDIEEIRDMHELIKVAVGRCARVSYLNHDGVRSLADDVKLHDRLLTSKPAHLSPFEHVAFALPDSEKRANFTGFQAYRFDIERNKLKKSA</sequence>
<dbReference type="InterPro" id="IPR003669">
    <property type="entry name" value="Thymidylate_synthase_ThyX"/>
</dbReference>
<keyword evidence="1" id="KW-0808">Transferase</keyword>
<dbReference type="GO" id="GO:0006231">
    <property type="term" value="P:dTMP biosynthetic process"/>
    <property type="evidence" value="ECO:0007669"/>
    <property type="project" value="InterPro"/>
</dbReference>
<dbReference type="SUPFAM" id="SSF69796">
    <property type="entry name" value="Thymidylate synthase-complementing protein Thy1"/>
    <property type="match status" value="1"/>
</dbReference>